<evidence type="ECO:0000313" key="1">
    <source>
        <dbReference type="EMBL" id="RZR74389.1"/>
    </source>
</evidence>
<reference evidence="1" key="1">
    <citation type="journal article" date="2018" name="Data Brief">
        <title>Genome sequence data from 17 accessions of Ensete ventricosum, a staple food crop for millions in Ethiopia.</title>
        <authorList>
            <person name="Yemataw Z."/>
            <person name="Muzemil S."/>
            <person name="Ambachew D."/>
            <person name="Tripathi L."/>
            <person name="Tesfaye K."/>
            <person name="Chala A."/>
            <person name="Farbos A."/>
            <person name="O'Neill P."/>
            <person name="Moore K."/>
            <person name="Grant M."/>
            <person name="Studholme D.J."/>
        </authorList>
    </citation>
    <scope>NUCLEOTIDE SEQUENCE [LARGE SCALE GENOMIC DNA]</scope>
    <source>
        <tissue evidence="1">Leaf</tissue>
    </source>
</reference>
<dbReference type="Proteomes" id="UP000290560">
    <property type="component" value="Unassembled WGS sequence"/>
</dbReference>
<sequence length="68" mass="6737">AGLGGSTTESTQNLGNGRFNCPAWAVQLSSLGSSAADSSLFSFVVHKVVGAPSVSEDGVGLVLDEVVG</sequence>
<gene>
    <name evidence="1" type="ORF">BHM03_00036215</name>
</gene>
<name>A0A445MJF1_ENSVE</name>
<protein>
    <submittedName>
        <fullName evidence="1">Uncharacterized protein</fullName>
    </submittedName>
</protein>
<proteinExistence type="predicted"/>
<feature type="non-terminal residue" evidence="1">
    <location>
        <position position="1"/>
    </location>
</feature>
<dbReference type="EMBL" id="KV876224">
    <property type="protein sequence ID" value="RZR74389.1"/>
    <property type="molecule type" value="Genomic_DNA"/>
</dbReference>
<dbReference type="AlphaFoldDB" id="A0A445MJF1"/>
<accession>A0A445MJF1</accession>
<organism evidence="1">
    <name type="scientific">Ensete ventricosum</name>
    <name type="common">Abyssinian banana</name>
    <name type="synonym">Musa ensete</name>
    <dbReference type="NCBI Taxonomy" id="4639"/>
    <lineage>
        <taxon>Eukaryota</taxon>
        <taxon>Viridiplantae</taxon>
        <taxon>Streptophyta</taxon>
        <taxon>Embryophyta</taxon>
        <taxon>Tracheophyta</taxon>
        <taxon>Spermatophyta</taxon>
        <taxon>Magnoliopsida</taxon>
        <taxon>Liliopsida</taxon>
        <taxon>Zingiberales</taxon>
        <taxon>Musaceae</taxon>
        <taxon>Ensete</taxon>
    </lineage>
</organism>